<protein>
    <submittedName>
        <fullName evidence="3">Uncharacterized protein</fullName>
    </submittedName>
</protein>
<dbReference type="EMBL" id="JAODUP010000856">
    <property type="protein sequence ID" value="KAK2143292.1"/>
    <property type="molecule type" value="Genomic_DNA"/>
</dbReference>
<evidence type="ECO:0000256" key="1">
    <source>
        <dbReference type="SAM" id="MobiDB-lite"/>
    </source>
</evidence>
<keyword evidence="2" id="KW-0732">Signal</keyword>
<gene>
    <name evidence="3" type="ORF">LSH36_856g01022</name>
</gene>
<reference evidence="3" key="1">
    <citation type="journal article" date="2023" name="Mol. Biol. Evol.">
        <title>Third-Generation Sequencing Reveals the Adaptive Role of the Epigenome in Three Deep-Sea Polychaetes.</title>
        <authorList>
            <person name="Perez M."/>
            <person name="Aroh O."/>
            <person name="Sun Y."/>
            <person name="Lan Y."/>
            <person name="Juniper S.K."/>
            <person name="Young C.R."/>
            <person name="Angers B."/>
            <person name="Qian P.Y."/>
        </authorList>
    </citation>
    <scope>NUCLEOTIDE SEQUENCE</scope>
    <source>
        <strain evidence="3">P08H-3</strain>
    </source>
</reference>
<feature type="region of interest" description="Disordered" evidence="1">
    <location>
        <begin position="262"/>
        <end position="286"/>
    </location>
</feature>
<feature type="signal peptide" evidence="2">
    <location>
        <begin position="1"/>
        <end position="20"/>
    </location>
</feature>
<evidence type="ECO:0000313" key="4">
    <source>
        <dbReference type="Proteomes" id="UP001208570"/>
    </source>
</evidence>
<dbReference type="Proteomes" id="UP001208570">
    <property type="component" value="Unassembled WGS sequence"/>
</dbReference>
<name>A0AAD9IYK0_9ANNE</name>
<dbReference type="AlphaFoldDB" id="A0AAD9IYK0"/>
<feature type="compositionally biased region" description="Basic residues" evidence="1">
    <location>
        <begin position="265"/>
        <end position="286"/>
    </location>
</feature>
<keyword evidence="4" id="KW-1185">Reference proteome</keyword>
<feature type="chain" id="PRO_5042030012" evidence="2">
    <location>
        <begin position="21"/>
        <end position="286"/>
    </location>
</feature>
<organism evidence="3 4">
    <name type="scientific">Paralvinella palmiformis</name>
    <dbReference type="NCBI Taxonomy" id="53620"/>
    <lineage>
        <taxon>Eukaryota</taxon>
        <taxon>Metazoa</taxon>
        <taxon>Spiralia</taxon>
        <taxon>Lophotrochozoa</taxon>
        <taxon>Annelida</taxon>
        <taxon>Polychaeta</taxon>
        <taxon>Sedentaria</taxon>
        <taxon>Canalipalpata</taxon>
        <taxon>Terebellida</taxon>
        <taxon>Terebelliformia</taxon>
        <taxon>Alvinellidae</taxon>
        <taxon>Paralvinella</taxon>
    </lineage>
</organism>
<proteinExistence type="predicted"/>
<sequence>MEFSLHLLLLLLAAVSMTISTKIPHKRLCPSKRFLREMDFDESLLEAGDLAENIERLCGAEVPTVGDPERPYRKQRLLKGIEQLLRLNITRRVVENEPRLRRSCRVDAFATRALRKLHKCFGLTTFPRLPSSAKRLRRTKPGRAADMLMQFLISSYSHWYAVHEHSKERSRRVWNENVELEEDVGRELWILLEGGIRYAKGVGGPERAAACGVSKRAPSKVFLSILYGGEREMSDCLKLTLFHKIEDEMTIARDLLTAMDERVRSGGHRRRSHRNKKHKAKKPKAR</sequence>
<evidence type="ECO:0000313" key="3">
    <source>
        <dbReference type="EMBL" id="KAK2143292.1"/>
    </source>
</evidence>
<comment type="caution">
    <text evidence="3">The sequence shown here is derived from an EMBL/GenBank/DDBJ whole genome shotgun (WGS) entry which is preliminary data.</text>
</comment>
<accession>A0AAD9IYK0</accession>
<evidence type="ECO:0000256" key="2">
    <source>
        <dbReference type="SAM" id="SignalP"/>
    </source>
</evidence>